<organism evidence="1 2">
    <name type="scientific">Trypanosoma rangeli</name>
    <dbReference type="NCBI Taxonomy" id="5698"/>
    <lineage>
        <taxon>Eukaryota</taxon>
        <taxon>Discoba</taxon>
        <taxon>Euglenozoa</taxon>
        <taxon>Kinetoplastea</taxon>
        <taxon>Metakinetoplastina</taxon>
        <taxon>Trypanosomatida</taxon>
        <taxon>Trypanosomatidae</taxon>
        <taxon>Trypanosoma</taxon>
        <taxon>Herpetosoma</taxon>
    </lineage>
</organism>
<name>A0A3R7MS39_TRYRA</name>
<dbReference type="VEuPathDB" id="TriTrypDB:TRSC58_06689"/>
<keyword evidence="2" id="KW-1185">Reference proteome</keyword>
<dbReference type="OrthoDB" id="271905at2759"/>
<evidence type="ECO:0000313" key="2">
    <source>
        <dbReference type="Proteomes" id="UP000283634"/>
    </source>
</evidence>
<evidence type="ECO:0000313" key="1">
    <source>
        <dbReference type="EMBL" id="RNF07225.1"/>
    </source>
</evidence>
<gene>
    <name evidence="1" type="ORF">TraAM80_03518</name>
</gene>
<comment type="caution">
    <text evidence="1">The sequence shown here is derived from an EMBL/GenBank/DDBJ whole genome shotgun (WGS) entry which is preliminary data.</text>
</comment>
<dbReference type="RefSeq" id="XP_029239702.1">
    <property type="nucleotide sequence ID" value="XM_029380485.1"/>
</dbReference>
<dbReference type="EMBL" id="MKGL01000091">
    <property type="protein sequence ID" value="RNF07225.1"/>
    <property type="molecule type" value="Genomic_DNA"/>
</dbReference>
<dbReference type="AlphaFoldDB" id="A0A3R7MS39"/>
<dbReference type="GeneID" id="40327451"/>
<reference evidence="1 2" key="1">
    <citation type="journal article" date="2018" name="BMC Genomics">
        <title>Genomic comparison of Trypanosoma conorhini and Trypanosoma rangeli to Trypanosoma cruzi strains of high and low virulence.</title>
        <authorList>
            <person name="Bradwell K.R."/>
            <person name="Koparde V.N."/>
            <person name="Matveyev A.V."/>
            <person name="Serrano M.G."/>
            <person name="Alves J.M."/>
            <person name="Parikh H."/>
            <person name="Huang B."/>
            <person name="Lee V."/>
            <person name="Espinosa-Alvarez O."/>
            <person name="Ortiz P.A."/>
            <person name="Costa-Martins A.G."/>
            <person name="Teixeira M.M."/>
            <person name="Buck G.A."/>
        </authorList>
    </citation>
    <scope>NUCLEOTIDE SEQUENCE [LARGE SCALE GENOMIC DNA]</scope>
    <source>
        <strain evidence="1 2">AM80</strain>
    </source>
</reference>
<accession>A0A3R7MS39</accession>
<protein>
    <submittedName>
        <fullName evidence="1">Uncharacterized protein</fullName>
    </submittedName>
</protein>
<proteinExistence type="predicted"/>
<dbReference type="Proteomes" id="UP000283634">
    <property type="component" value="Unassembled WGS sequence"/>
</dbReference>
<sequence length="634" mass="68486">MRGVELLHFASALLRCRATRATALLAGEHNEHLLLPVLQRCVRVAGTDMSVEDLYNAGTARSHACGVVDAFLETVAYALTTAAANAADPAGGAVFATPVLEAFMGECEATLTDWDLYMLHPPTVYVLTRLVLWQFRTPAGVTGEERGRPAEEFVLSGMFERLWSVVAQPHLWNITEDEQLCSYQQLHHRQTVAATILRFLELTAGVLRDEPVTHKARRRRAVRRLNLLLLYLVLEKATGPAVVHDAAMRVMQALGEAGLYPDTLAFFLDQSAHIVDEAARAVTEEDFRAAAANVLRGGVGFLQSKLLSVSRKEGVRSATARQWVDVPCADGPTSVVSVASAVPKVSDFVATAVKVAADGCRRATVEEDTAGALASVALLAECFSVAAALNRSVPQLGIDEEQDCLTTAAEPRVQILQLTVLEAVQMLLAYCTRNDVVAPLAIRALTRGLTVFLTTPAAETWVRNAEDGGEGGQPPSVFEWDPNAAGVLPRSHLRTVYQVYLSFLAILAEPVAGFTAASEARRLSAQERRALEAVLPTPAVMAAMEGLQALVALATDFLSRRVVEEVLPVIVTWHQRGALPRIPTRTDEKVQAAARKFLQDTCVLEPSLGEEVRAACRAVLPSFIPAPAEIAEDS</sequence>